<dbReference type="SMART" id="SM00028">
    <property type="entry name" value="TPR"/>
    <property type="match status" value="3"/>
</dbReference>
<feature type="repeat" description="TPR" evidence="3">
    <location>
        <begin position="150"/>
        <end position="183"/>
    </location>
</feature>
<dbReference type="SUPFAM" id="SSF48452">
    <property type="entry name" value="TPR-like"/>
    <property type="match status" value="1"/>
</dbReference>
<evidence type="ECO:0000259" key="5">
    <source>
        <dbReference type="Pfam" id="PF09976"/>
    </source>
</evidence>
<comment type="caution">
    <text evidence="6">The sequence shown here is derived from an EMBL/GenBank/DDBJ whole genome shotgun (WGS) entry which is preliminary data.</text>
</comment>
<feature type="repeat" description="TPR" evidence="3">
    <location>
        <begin position="186"/>
        <end position="219"/>
    </location>
</feature>
<evidence type="ECO:0000313" key="6">
    <source>
        <dbReference type="EMBL" id="OGL47122.1"/>
    </source>
</evidence>
<name>A0A1F7RZZ9_9BACT</name>
<dbReference type="InterPro" id="IPR051012">
    <property type="entry name" value="CellSynth/LPSAsmb/PSIAsmb"/>
</dbReference>
<feature type="domain" description="Ancillary SecYEG translocon subunit/Cell division coordinator CpoB TPR" evidence="5">
    <location>
        <begin position="41"/>
        <end position="219"/>
    </location>
</feature>
<keyword evidence="4" id="KW-0812">Transmembrane</keyword>
<keyword evidence="2 3" id="KW-0802">TPR repeat</keyword>
<dbReference type="Proteomes" id="UP000178435">
    <property type="component" value="Unassembled WGS sequence"/>
</dbReference>
<reference evidence="6 7" key="1">
    <citation type="journal article" date="2016" name="Nat. Commun.">
        <title>Thousands of microbial genomes shed light on interconnected biogeochemical processes in an aquifer system.</title>
        <authorList>
            <person name="Anantharaman K."/>
            <person name="Brown C.T."/>
            <person name="Hug L.A."/>
            <person name="Sharon I."/>
            <person name="Castelle C.J."/>
            <person name="Probst A.J."/>
            <person name="Thomas B.C."/>
            <person name="Singh A."/>
            <person name="Wilkins M.J."/>
            <person name="Karaoz U."/>
            <person name="Brodie E.L."/>
            <person name="Williams K.H."/>
            <person name="Hubbard S.S."/>
            <person name="Banfield J.F."/>
        </authorList>
    </citation>
    <scope>NUCLEOTIDE SEQUENCE [LARGE SCALE GENOMIC DNA]</scope>
</reference>
<dbReference type="InterPro" id="IPR011990">
    <property type="entry name" value="TPR-like_helical_dom_sf"/>
</dbReference>
<keyword evidence="1" id="KW-0677">Repeat</keyword>
<dbReference type="AlphaFoldDB" id="A0A1F7RZZ9"/>
<proteinExistence type="predicted"/>
<keyword evidence="4" id="KW-1133">Transmembrane helix</keyword>
<dbReference type="PANTHER" id="PTHR45586">
    <property type="entry name" value="TPR REPEAT-CONTAINING PROTEIN PA4667"/>
    <property type="match status" value="1"/>
</dbReference>
<dbReference type="Gene3D" id="1.25.40.10">
    <property type="entry name" value="Tetratricopeptide repeat domain"/>
    <property type="match status" value="2"/>
</dbReference>
<accession>A0A1F7RZZ9</accession>
<dbReference type="PANTHER" id="PTHR45586:SF1">
    <property type="entry name" value="LIPOPOLYSACCHARIDE ASSEMBLY PROTEIN B"/>
    <property type="match status" value="1"/>
</dbReference>
<evidence type="ECO:0000256" key="2">
    <source>
        <dbReference type="ARBA" id="ARBA00022803"/>
    </source>
</evidence>
<evidence type="ECO:0000256" key="4">
    <source>
        <dbReference type="SAM" id="Phobius"/>
    </source>
</evidence>
<organism evidence="6 7">
    <name type="scientific">Candidatus Schekmanbacteria bacterium RBG_16_38_11</name>
    <dbReference type="NCBI Taxonomy" id="1817880"/>
    <lineage>
        <taxon>Bacteria</taxon>
        <taxon>Candidatus Schekmaniibacteriota</taxon>
    </lineage>
</organism>
<dbReference type="InterPro" id="IPR018704">
    <property type="entry name" value="SecYEG/CpoB_TPR"/>
</dbReference>
<evidence type="ECO:0000313" key="7">
    <source>
        <dbReference type="Proteomes" id="UP000178435"/>
    </source>
</evidence>
<keyword evidence="4" id="KW-0472">Membrane</keyword>
<protein>
    <recommendedName>
        <fullName evidence="5">Ancillary SecYEG translocon subunit/Cell division coordinator CpoB TPR domain-containing protein</fullName>
    </recommendedName>
</protein>
<gene>
    <name evidence="6" type="ORF">A2149_06885</name>
</gene>
<evidence type="ECO:0000256" key="1">
    <source>
        <dbReference type="ARBA" id="ARBA00022737"/>
    </source>
</evidence>
<dbReference type="Pfam" id="PF09976">
    <property type="entry name" value="TPR_21"/>
    <property type="match status" value="1"/>
</dbReference>
<dbReference type="EMBL" id="MGDF01000017">
    <property type="protein sequence ID" value="OGL47122.1"/>
    <property type="molecule type" value="Genomic_DNA"/>
</dbReference>
<evidence type="ECO:0000256" key="3">
    <source>
        <dbReference type="PROSITE-ProRule" id="PRU00339"/>
    </source>
</evidence>
<feature type="transmembrane region" description="Helical" evidence="4">
    <location>
        <begin position="38"/>
        <end position="58"/>
    </location>
</feature>
<dbReference type="InterPro" id="IPR019734">
    <property type="entry name" value="TPR_rpt"/>
</dbReference>
<dbReference type="PROSITE" id="PS50005">
    <property type="entry name" value="TPR"/>
    <property type="match status" value="2"/>
</dbReference>
<sequence length="236" mass="27126">MVRQIKKTKAKKTEKSRVAKLTLIEKIFSFVERNQQTFIYAIIAIIVIGGIAGGFWYVRSQNDKNAAGKFFNAAEIYWQNQESPKAGADKYFKALQMFQSVIQEYPGTKYADWSLIYEGNCYLSIKNYGKAVESYDKYIKEGKDVDLFAIDAYRGLGDAFIEEGKYAEAIKVYKDFIKKDGKSLNDTFLWDIGWCYERLGDLKSAKEFYKKIVDKYPNSVHKGDAEKKVKAFELVG</sequence>